<gene>
    <name evidence="2" type="ORF">Raf01_23350</name>
</gene>
<name>A0A8J3QNB4_9ACTN</name>
<evidence type="ECO:0000313" key="2">
    <source>
        <dbReference type="EMBL" id="GIH14163.1"/>
    </source>
</evidence>
<dbReference type="EMBL" id="BONZ01000021">
    <property type="protein sequence ID" value="GIH14163.1"/>
    <property type="molecule type" value="Genomic_DNA"/>
</dbReference>
<proteinExistence type="predicted"/>
<evidence type="ECO:0000313" key="3">
    <source>
        <dbReference type="Proteomes" id="UP000642748"/>
    </source>
</evidence>
<sequence length="508" mass="52626">MLETHLADLLDGAPPAIGDALDLVNGFDDVLVHGFARLTEEHAGALAALADGMAGTPLGERVAEAVGKVAAGSIGDEHLAVLAGARTALMGALHDALLAGFDTALGRTRQSWGFDRPGSARLVPRNDPDQSPAPAGTGVEVGVGAAGPGVANLLAGCRSWLHELAIAGWRGVDHDIIAASSQLVEAMLAEPGLRRLAVLLDGLVAELRASSPIATMEHLPVRRWADLWTRALLLSQPGGLPVSTPVPVPKSTVDVRGAETLSGRLLILGVDVHEHGTAVQAQVHGILEPSGDQAPRLVRTSVGAAKVDTIVGPSVWRLLRGCPVLLGALAEHRALDLTDMPLLSSGDLVWRDDRASVGEPSDPFATARVLLAAALAPPVPPLDRHPVRIAEPVLLEGYAVTVHDGGSLTLGLGGHTVSVAVDRMPDCGPLTQELVAASSACLGLMRWDGGGWALSPLAVRATVKRKTVDTHSGDWALGPTDTKVVKAGAKHGDAVAVLRERAGRLLRR</sequence>
<evidence type="ECO:0000256" key="1">
    <source>
        <dbReference type="SAM" id="MobiDB-lite"/>
    </source>
</evidence>
<protein>
    <submittedName>
        <fullName evidence="2">Uncharacterized protein</fullName>
    </submittedName>
</protein>
<keyword evidence="3" id="KW-1185">Reference proteome</keyword>
<accession>A0A8J3QNB4</accession>
<dbReference type="AlphaFoldDB" id="A0A8J3QNB4"/>
<dbReference type="Proteomes" id="UP000642748">
    <property type="component" value="Unassembled WGS sequence"/>
</dbReference>
<reference evidence="2" key="1">
    <citation type="submission" date="2021-01" db="EMBL/GenBank/DDBJ databases">
        <title>Whole genome shotgun sequence of Rugosimonospora africana NBRC 104875.</title>
        <authorList>
            <person name="Komaki H."/>
            <person name="Tamura T."/>
        </authorList>
    </citation>
    <scope>NUCLEOTIDE SEQUENCE</scope>
    <source>
        <strain evidence="2">NBRC 104875</strain>
    </source>
</reference>
<comment type="caution">
    <text evidence="2">The sequence shown here is derived from an EMBL/GenBank/DDBJ whole genome shotgun (WGS) entry which is preliminary data.</text>
</comment>
<dbReference type="RefSeq" id="WP_203917823.1">
    <property type="nucleotide sequence ID" value="NZ_BONZ01000021.1"/>
</dbReference>
<organism evidence="2 3">
    <name type="scientific">Rugosimonospora africana</name>
    <dbReference type="NCBI Taxonomy" id="556532"/>
    <lineage>
        <taxon>Bacteria</taxon>
        <taxon>Bacillati</taxon>
        <taxon>Actinomycetota</taxon>
        <taxon>Actinomycetes</taxon>
        <taxon>Micromonosporales</taxon>
        <taxon>Micromonosporaceae</taxon>
        <taxon>Rugosimonospora</taxon>
    </lineage>
</organism>
<feature type="region of interest" description="Disordered" evidence="1">
    <location>
        <begin position="116"/>
        <end position="137"/>
    </location>
</feature>